<sequence length="114" mass="12752">MDENNVSDKENNRPGTSTPERSMSIPAHSRSTNSFESRILETLHTNTFSPSVFAITETPPSPEEFKWSIEELSILKPVHITQEEIAQSSYSSVCLICTIIDFSAANYGNFSTMF</sequence>
<dbReference type="GO" id="GO:0005737">
    <property type="term" value="C:cytoplasm"/>
    <property type="evidence" value="ECO:0007669"/>
    <property type="project" value="TreeGrafter"/>
</dbReference>
<organism evidence="7 8">
    <name type="scientific">Ancylostoma caninum</name>
    <name type="common">Dog hookworm</name>
    <dbReference type="NCBI Taxonomy" id="29170"/>
    <lineage>
        <taxon>Eukaryota</taxon>
        <taxon>Metazoa</taxon>
        <taxon>Ecdysozoa</taxon>
        <taxon>Nematoda</taxon>
        <taxon>Chromadorea</taxon>
        <taxon>Rhabditida</taxon>
        <taxon>Rhabditina</taxon>
        <taxon>Rhabditomorpha</taxon>
        <taxon>Strongyloidea</taxon>
        <taxon>Ancylostomatidae</taxon>
        <taxon>Ancylostomatinae</taxon>
        <taxon>Ancylostoma</taxon>
    </lineage>
</organism>
<protein>
    <recommendedName>
        <fullName evidence="2">Protein aurora borealis</fullName>
    </recommendedName>
</protein>
<gene>
    <name evidence="7" type="ORF">ANCCAN_21028</name>
</gene>
<evidence type="ECO:0000313" key="8">
    <source>
        <dbReference type="Proteomes" id="UP000252519"/>
    </source>
</evidence>
<dbReference type="Proteomes" id="UP000252519">
    <property type="component" value="Unassembled WGS sequence"/>
</dbReference>
<name>A0A368FM73_ANCCA</name>
<dbReference type="GO" id="GO:0019901">
    <property type="term" value="F:protein kinase binding"/>
    <property type="evidence" value="ECO:0007669"/>
    <property type="project" value="TreeGrafter"/>
</dbReference>
<evidence type="ECO:0000256" key="5">
    <source>
        <dbReference type="ARBA" id="ARBA00023306"/>
    </source>
</evidence>
<dbReference type="GO" id="GO:0007088">
    <property type="term" value="P:regulation of mitotic nuclear division"/>
    <property type="evidence" value="ECO:0007669"/>
    <property type="project" value="TreeGrafter"/>
</dbReference>
<dbReference type="GO" id="GO:0051301">
    <property type="term" value="P:cell division"/>
    <property type="evidence" value="ECO:0007669"/>
    <property type="project" value="UniProtKB-KW"/>
</dbReference>
<evidence type="ECO:0000256" key="4">
    <source>
        <dbReference type="ARBA" id="ARBA00022776"/>
    </source>
</evidence>
<dbReference type="Pfam" id="PF15280">
    <property type="entry name" value="BORA_N"/>
    <property type="match status" value="1"/>
</dbReference>
<dbReference type="EMBL" id="JOJR01000965">
    <property type="protein sequence ID" value="RCN33152.1"/>
    <property type="molecule type" value="Genomic_DNA"/>
</dbReference>
<dbReference type="InterPro" id="IPR023252">
    <property type="entry name" value="Aurora_borealis_protein"/>
</dbReference>
<keyword evidence="4" id="KW-0498">Mitosis</keyword>
<keyword evidence="8" id="KW-1185">Reference proteome</keyword>
<dbReference type="AlphaFoldDB" id="A0A368FM73"/>
<comment type="caution">
    <text evidence="7">The sequence shown here is derived from an EMBL/GenBank/DDBJ whole genome shotgun (WGS) entry which is preliminary data.</text>
</comment>
<feature type="compositionally biased region" description="Basic and acidic residues" evidence="6">
    <location>
        <begin position="1"/>
        <end position="12"/>
    </location>
</feature>
<feature type="region of interest" description="Disordered" evidence="6">
    <location>
        <begin position="1"/>
        <end position="33"/>
    </location>
</feature>
<accession>A0A368FM73</accession>
<comment type="similarity">
    <text evidence="1">Belongs to the BORA family.</text>
</comment>
<reference evidence="7 8" key="1">
    <citation type="submission" date="2014-10" db="EMBL/GenBank/DDBJ databases">
        <title>Draft genome of the hookworm Ancylostoma caninum.</title>
        <authorList>
            <person name="Mitreva M."/>
        </authorList>
    </citation>
    <scope>NUCLEOTIDE SEQUENCE [LARGE SCALE GENOMIC DNA]</scope>
    <source>
        <strain evidence="7 8">Baltimore</strain>
    </source>
</reference>
<dbReference type="GO" id="GO:0005634">
    <property type="term" value="C:nucleus"/>
    <property type="evidence" value="ECO:0007669"/>
    <property type="project" value="TreeGrafter"/>
</dbReference>
<keyword evidence="3" id="KW-0132">Cell division</keyword>
<evidence type="ECO:0000256" key="6">
    <source>
        <dbReference type="SAM" id="MobiDB-lite"/>
    </source>
</evidence>
<keyword evidence="5" id="KW-0131">Cell cycle</keyword>
<evidence type="ECO:0000256" key="3">
    <source>
        <dbReference type="ARBA" id="ARBA00022618"/>
    </source>
</evidence>
<dbReference type="OrthoDB" id="10020858at2759"/>
<dbReference type="PANTHER" id="PTHR14728">
    <property type="entry name" value="PROTEIN AURORA BOREALIS"/>
    <property type="match status" value="1"/>
</dbReference>
<dbReference type="STRING" id="29170.A0A368FM73"/>
<proteinExistence type="inferred from homology"/>
<evidence type="ECO:0000256" key="1">
    <source>
        <dbReference type="ARBA" id="ARBA00010963"/>
    </source>
</evidence>
<evidence type="ECO:0000313" key="7">
    <source>
        <dbReference type="EMBL" id="RCN33152.1"/>
    </source>
</evidence>
<dbReference type="GO" id="GO:0060236">
    <property type="term" value="P:regulation of mitotic spindle organization"/>
    <property type="evidence" value="ECO:0007669"/>
    <property type="project" value="TreeGrafter"/>
</dbReference>
<evidence type="ECO:0000256" key="2">
    <source>
        <dbReference type="ARBA" id="ARBA00020055"/>
    </source>
</evidence>
<dbReference type="PANTHER" id="PTHR14728:SF2">
    <property type="entry name" value="PROTEIN AURORA BOREALIS"/>
    <property type="match status" value="1"/>
</dbReference>